<feature type="non-terminal residue" evidence="1">
    <location>
        <position position="258"/>
    </location>
</feature>
<feature type="non-terminal residue" evidence="1">
    <location>
        <position position="1"/>
    </location>
</feature>
<protein>
    <submittedName>
        <fullName evidence="1">F-box protein At2g27310</fullName>
    </submittedName>
</protein>
<dbReference type="AlphaFoldDB" id="A0A1D1Y710"/>
<dbReference type="PANTHER" id="PTHR33736">
    <property type="entry name" value="F-BOX PROTEIN-RELATED"/>
    <property type="match status" value="1"/>
</dbReference>
<reference evidence="1" key="1">
    <citation type="submission" date="2015-07" db="EMBL/GenBank/DDBJ databases">
        <title>Transcriptome Assembly of Anthurium amnicola.</title>
        <authorList>
            <person name="Suzuki J."/>
        </authorList>
    </citation>
    <scope>NUCLEOTIDE SEQUENCE</scope>
</reference>
<dbReference type="InterPro" id="IPR045283">
    <property type="entry name" value="AT3G44326-like"/>
</dbReference>
<dbReference type="PANTHER" id="PTHR33736:SF13">
    <property type="entry name" value="OS11G0155100 PROTEIN"/>
    <property type="match status" value="1"/>
</dbReference>
<sequence>PPPPRLWEDLSLSAWPSLRHPRLQLLLPSFPASHRSFFLDAFPFPDPAAGTPSPPSADPPAVLISAVDLFHDGDHLFSRVVETDARDPWFLGSPFRVDALDRKEPRGDRAAASAGISPGDLALSWVVIDPARRRAVNLSSRRPVSVERHWYTGEIQVRFAAVLGGGEAAVASVVVTYGEGAAQPREVSLTVEDMDGMCLNGRESLGVLLGALDGGRKGWGEEGEAAARRRYDGYAARKQERKEGRIRREGRLDMCCIA</sequence>
<name>A0A1D1Y710_9ARAE</name>
<evidence type="ECO:0000313" key="1">
    <source>
        <dbReference type="EMBL" id="JAT50414.1"/>
    </source>
</evidence>
<gene>
    <name evidence="1" type="primary">At2g27310_0</name>
    <name evidence="1" type="ORF">g.33222</name>
</gene>
<organism evidence="1">
    <name type="scientific">Anthurium amnicola</name>
    <dbReference type="NCBI Taxonomy" id="1678845"/>
    <lineage>
        <taxon>Eukaryota</taxon>
        <taxon>Viridiplantae</taxon>
        <taxon>Streptophyta</taxon>
        <taxon>Embryophyta</taxon>
        <taxon>Tracheophyta</taxon>
        <taxon>Spermatophyta</taxon>
        <taxon>Magnoliopsida</taxon>
        <taxon>Liliopsida</taxon>
        <taxon>Araceae</taxon>
        <taxon>Pothoideae</taxon>
        <taxon>Potheae</taxon>
        <taxon>Anthurium</taxon>
    </lineage>
</organism>
<dbReference type="EMBL" id="GDJX01017522">
    <property type="protein sequence ID" value="JAT50414.1"/>
    <property type="molecule type" value="Transcribed_RNA"/>
</dbReference>
<accession>A0A1D1Y710</accession>
<proteinExistence type="predicted"/>